<evidence type="ECO:0000256" key="1">
    <source>
        <dbReference type="ARBA" id="ARBA00022450"/>
    </source>
</evidence>
<feature type="region of interest" description="C-terminal hotdog fold" evidence="9">
    <location>
        <begin position="1098"/>
        <end position="1250"/>
    </location>
</feature>
<dbReference type="PROSITE" id="PS52019">
    <property type="entry name" value="PKS_MFAS_DH"/>
    <property type="match status" value="1"/>
</dbReference>
<dbReference type="GO" id="GO:0030639">
    <property type="term" value="P:polyketide biosynthetic process"/>
    <property type="evidence" value="ECO:0007669"/>
    <property type="project" value="UniProtKB-ARBA"/>
</dbReference>
<dbReference type="InterPro" id="IPR013154">
    <property type="entry name" value="ADH-like_N"/>
</dbReference>
<dbReference type="SUPFAM" id="SSF47336">
    <property type="entry name" value="ACP-like"/>
    <property type="match status" value="1"/>
</dbReference>
<evidence type="ECO:0000256" key="2">
    <source>
        <dbReference type="ARBA" id="ARBA00022553"/>
    </source>
</evidence>
<dbReference type="InterPro" id="IPR014043">
    <property type="entry name" value="Acyl_transferase_dom"/>
</dbReference>
<dbReference type="SUPFAM" id="SSF53901">
    <property type="entry name" value="Thiolase-like"/>
    <property type="match status" value="1"/>
</dbReference>
<keyword evidence="15" id="KW-1185">Reference proteome</keyword>
<dbReference type="GO" id="GO:0031177">
    <property type="term" value="F:phosphopantetheine binding"/>
    <property type="evidence" value="ECO:0007669"/>
    <property type="project" value="InterPro"/>
</dbReference>
<evidence type="ECO:0000256" key="4">
    <source>
        <dbReference type="ARBA" id="ARBA00022679"/>
    </source>
</evidence>
<proteinExistence type="predicted"/>
<dbReference type="InterPro" id="IPR014030">
    <property type="entry name" value="Ketoacyl_synth_N"/>
</dbReference>
<dbReference type="InterPro" id="IPR020843">
    <property type="entry name" value="ER"/>
</dbReference>
<feature type="active site" description="Proton acceptor; for dehydratase activity" evidence="9">
    <location>
        <position position="988"/>
    </location>
</feature>
<dbReference type="Gene3D" id="3.30.70.3290">
    <property type="match status" value="1"/>
</dbReference>
<keyword evidence="2" id="KW-0597">Phosphoprotein</keyword>
<feature type="active site" description="Proton donor; for dehydratase activity" evidence="9">
    <location>
        <position position="1163"/>
    </location>
</feature>
<dbReference type="RefSeq" id="XP_062776251.1">
    <property type="nucleotide sequence ID" value="XM_062920200.1"/>
</dbReference>
<dbReference type="Pfam" id="PF08659">
    <property type="entry name" value="KR"/>
    <property type="match status" value="1"/>
</dbReference>
<dbReference type="GO" id="GO:0006633">
    <property type="term" value="P:fatty acid biosynthetic process"/>
    <property type="evidence" value="ECO:0007669"/>
    <property type="project" value="TreeGrafter"/>
</dbReference>
<dbReference type="GO" id="GO:1901336">
    <property type="term" value="P:lactone biosynthetic process"/>
    <property type="evidence" value="ECO:0007669"/>
    <property type="project" value="UniProtKB-ARBA"/>
</dbReference>
<evidence type="ECO:0000256" key="5">
    <source>
        <dbReference type="ARBA" id="ARBA00022857"/>
    </source>
</evidence>
<dbReference type="InterPro" id="IPR036736">
    <property type="entry name" value="ACP-like_sf"/>
</dbReference>
<dbReference type="Pfam" id="PF02801">
    <property type="entry name" value="Ketoacyl-synt_C"/>
    <property type="match status" value="1"/>
</dbReference>
<dbReference type="GO" id="GO:0008168">
    <property type="term" value="F:methyltransferase activity"/>
    <property type="evidence" value="ECO:0007669"/>
    <property type="project" value="UniProtKB-KW"/>
</dbReference>
<evidence type="ECO:0000256" key="10">
    <source>
        <dbReference type="SAM" id="MobiDB-lite"/>
    </source>
</evidence>
<evidence type="ECO:0000313" key="14">
    <source>
        <dbReference type="EMBL" id="WQF79027.1"/>
    </source>
</evidence>
<dbReference type="CDD" id="cd05274">
    <property type="entry name" value="KR_FAS_SDR_x"/>
    <property type="match status" value="1"/>
</dbReference>
<dbReference type="Gene3D" id="3.40.47.10">
    <property type="match status" value="1"/>
</dbReference>
<dbReference type="InterPro" id="IPR049900">
    <property type="entry name" value="PKS_mFAS_DH"/>
</dbReference>
<dbReference type="InterPro" id="IPR020806">
    <property type="entry name" value="PKS_PP-bd"/>
</dbReference>
<dbReference type="Pfam" id="PF08240">
    <property type="entry name" value="ADH_N"/>
    <property type="match status" value="1"/>
</dbReference>
<dbReference type="SMART" id="SM00825">
    <property type="entry name" value="PKS_KS"/>
    <property type="match status" value="1"/>
</dbReference>
<dbReference type="CDD" id="cd05195">
    <property type="entry name" value="enoyl_red"/>
    <property type="match status" value="1"/>
</dbReference>
<dbReference type="InterPro" id="IPR050091">
    <property type="entry name" value="PKS_NRPS_Biosynth_Enz"/>
</dbReference>
<name>A0AAX4I6L0_9PEZI</name>
<feature type="region of interest" description="N-terminal hotdog fold" evidence="9">
    <location>
        <begin position="956"/>
        <end position="1084"/>
    </location>
</feature>
<dbReference type="PANTHER" id="PTHR43775">
    <property type="entry name" value="FATTY ACID SYNTHASE"/>
    <property type="match status" value="1"/>
</dbReference>
<dbReference type="GO" id="GO:0004312">
    <property type="term" value="F:fatty acid synthase activity"/>
    <property type="evidence" value="ECO:0007669"/>
    <property type="project" value="TreeGrafter"/>
</dbReference>
<dbReference type="InterPro" id="IPR036291">
    <property type="entry name" value="NAD(P)-bd_dom_sf"/>
</dbReference>
<dbReference type="Pfam" id="PF08242">
    <property type="entry name" value="Methyltransf_12"/>
    <property type="match status" value="1"/>
</dbReference>
<dbReference type="Pfam" id="PF13602">
    <property type="entry name" value="ADH_zinc_N_2"/>
    <property type="match status" value="1"/>
</dbReference>
<accession>A0AAX4I6L0</accession>
<dbReference type="Pfam" id="PF14765">
    <property type="entry name" value="PS-DH"/>
    <property type="match status" value="1"/>
</dbReference>
<dbReference type="SMART" id="SM00829">
    <property type="entry name" value="PKS_ER"/>
    <property type="match status" value="1"/>
</dbReference>
<keyword evidence="5" id="KW-0521">NADP</keyword>
<dbReference type="SUPFAM" id="SSF50129">
    <property type="entry name" value="GroES-like"/>
    <property type="match status" value="1"/>
</dbReference>
<dbReference type="CDD" id="cd00833">
    <property type="entry name" value="PKS"/>
    <property type="match status" value="1"/>
</dbReference>
<dbReference type="InterPro" id="IPR029063">
    <property type="entry name" value="SAM-dependent_MTases_sf"/>
</dbReference>
<dbReference type="Proteomes" id="UP001322277">
    <property type="component" value="Chromosome 2"/>
</dbReference>
<dbReference type="PROSITE" id="PS00012">
    <property type="entry name" value="PHOSPHOPANTETHEINE"/>
    <property type="match status" value="1"/>
</dbReference>
<dbReference type="SMART" id="SM00827">
    <property type="entry name" value="PKS_AT"/>
    <property type="match status" value="1"/>
</dbReference>
<dbReference type="InterPro" id="IPR001227">
    <property type="entry name" value="Ac_transferase_dom_sf"/>
</dbReference>
<dbReference type="InterPro" id="IPR020841">
    <property type="entry name" value="PKS_Beta-ketoAc_synthase_dom"/>
</dbReference>
<dbReference type="InterPro" id="IPR056501">
    <property type="entry name" value="NAD-bd_HRPKS_sdrA"/>
</dbReference>
<keyword evidence="4 14" id="KW-0808">Transferase</keyword>
<dbReference type="InterPro" id="IPR016035">
    <property type="entry name" value="Acyl_Trfase/lysoPLipase"/>
</dbReference>
<sequence length="2541" mass="278419">MSPYLQKHYCEESSPSADGVNGNNGVILDGVDLNDTNGISNNSGTKSHADAPGDYNTEPIEPVAICGMGMRLPGGVNDADAFWDMLLNKRNGRCAVPKDRYNVEAWYALGKKRHVPSEYGYFLDSNINLKNVDASFWSMTKKELETLDPQQRLALEVVYETLQSAGQKPSEIRGRKIGVWVGSFGGDRAELDARDPQAVHPYNLLNSFDFMPADRIHYEFGFMGPSVTVRTACSSSLLGLHQACHALIHGDCEAAVVAGTSIIYSPTLTATMNEHNVLSPSGTCKAFDAQADGFVRGEAVLAVYVKRLRDAVRDGDPIRSVVLATASNSSGKSSTMTAPNSVAQESLIRRAHELAGIKDYSRTAMMECHGTGTPVGDPIEAEAVGRVFGEHGGVYIGSVKTNIGHVEGAAGLASVLKMTLALENDTIPPNANFKSPNPKIPFQRYQLRVPTDPIPWPEGKDRVVGVGSYGVGGSNAYALLASAGHLDTQSRDRGRDASPQVAVTSTAESPKLLLFSAKHPQALETMVMRHQSYCLAHPDRLGDMAYTLAMRRETLSHRAVCVANGIDDLAPIKSTRHGPYDPATLVFVFTGQGAQWPQMGKSLIQELPSFRSSIIEMENTLQQLPDAPDWKLTDHILAPKKVSMINDGQISQVCCAALQIALVDMLATLNIKPGAVLGHSSGEIAAAYACGSVTQSEAITIAYYRGNILAAVDGSVGGMAAIGLGKAQVTPHLRPGVLVGCENSPNSVTLTGDKQILHMVVNDIKEAYPDVLARALQVDRAYHSHHMQAVASRYLDLLKPYVNPRDPKTPFISSVSNQLISKAADLDSAYWAQNLVSPVLFSGAVTKAIHALESDKVFLEIGPHSALAGPIRQILAAEKVNAEYISVLTRGRDSHQELLRAVGELWLHNQPVALNHVVEKGQILTDLPLYPWHYEEPLWHESRLSEEYRLRKFRHHELLGTRVSESTSSNPAWRNLLRLEDVPWIAEHEVEGSIIAPGVSYLCMAGEAVRQLTEDAGFTCKQVHFHAPLLMTYESQTEVITQLAQIGLTDSIDSDWYSFTISSYRDGDWVKHASGKVRSGSEGLDGSLDMPSPRSTRSVFPRACKSASWYRKFRSLGLEYGPRFSGMMDITADPLTPKLAATLKLDMVPGEEKYYSIHPGALDRLVQSLYMASAHGLTRNCTTLALVAYVDEFTMTPPPDGAKEMKFLANVTEQRPGAFLGSIVASVDGRKAVVNSRGWQLTRISESNDTHSNLNSHGAAQLEWREDVEFINPCSLISPAITPRKAELYRLLDRFNLLSLARTLNNARRAPQPRRDHLVKYQRWLEDTVANLASGSLKCPGVPDAQNLVTMTAEQRDEQLRSMFKQLQGTEVDAPATAIHRVSSQCEGIFNGDTSELEILLADGVLQHVYDCLLLDTESSAFFSLIGHKKPNLRVLEIGAGTGGATASTLRGLTSAQGERMYQSYTYTDISPGFFADAKARFKDYSGLDFALLDVSKDPIEQGFNAESYDLIIAWNVIHATPDLHQSLANIRKLIHPQGWFLLQEIAPLTPWINHCFGVIPGWWLGEANGRASAPHVDLDRWKHELSESGFRDVSNTYDGYTNNNIISRPAPPRFRPKRVTLLKRASQQVQHIQAGLQAAAYEVDEYVLDDRAARLAPGQDVVSTLDICSPFLNGLDEQEFVNFQRFIKAAKDGACGILWITGPCQVGETIRPEYAPLLGVARVLRTELGLDFATLELDSFSRAETAEVIQKVFSEFEQRISDDTDANPDYEWAYMDGKLLVSRYRHVKVEQESHELQADMTVRKLEQRKPGLTDTLCWKPLAPQKLKDGEVRIDVKAIGINYKDVLIAQNVITDTAAIDAGLGLECAGVVSEAGPDVDRLKVGDRVAVISSGSFTNSKVVSQQLCCKIPDETSFEDAAVIPVAYCTAFYSIFNHGQATKGMSILIHSATGGLGLAALQLAQMLEANIYCTVGSQAKKEFLVKECNVPPENIFNSRDSSFLPGIMAITGGRGVDLVLNQLSGELLHASWQCVAEFGIFIELGRRDFLGHAKLAMEQFESNRTFVGVDMTHLWIRKPSVVGAMMKRVMQLWTQGHVKPYITAKFSAAEVSQPFRQMQKSQHIGKLVVVMPQDAAARGLPTEPTYKALKLRHDRSYLFTGGLGSLGQVISTWLAEKGAKEIIFLSRSAGSLPEHATIVEELSALGCKATIVSGDVAMYEDVARALESATMPVGGVLHAAMALRDAGFLGMSWADWLTASRPKIDGTTNLHEALLKQQPAVPVDFFFLFSSTAATGGWWGQANYHAGNTYMESFAAYRRNLGLAASVLNVGFISDAGYVADRPEAADSARATGQWFNTEVELLNCIERMLMKPPTGSNPKDSACWVQRSLLAMGMRSTIPLTSKTCRVPWKRDRRMLALRNLEPSDSIGSSGSDLMSNEELSRSVRDLSSNIVKLQSDETTTFLATHIGKTLCRFLLRSDADLDLQARLNDIGMDSLVSIEIRAWIRQWIGVDLATLEITGSENLQKLAVAVQGKMVLKYNSKI</sequence>
<dbReference type="Pfam" id="PF16197">
    <property type="entry name" value="KAsynt_C_assoc"/>
    <property type="match status" value="1"/>
</dbReference>
<dbReference type="SUPFAM" id="SSF55048">
    <property type="entry name" value="Probable ACP-binding domain of malonyl-CoA ACP transacylase"/>
    <property type="match status" value="1"/>
</dbReference>
<keyword evidence="8" id="KW-0012">Acyltransferase</keyword>
<feature type="domain" description="Ketosynthase family 3 (KS3)" evidence="12">
    <location>
        <begin position="60"/>
        <end position="482"/>
    </location>
</feature>
<dbReference type="Gene3D" id="3.40.50.720">
    <property type="entry name" value="NAD(P)-binding Rossmann-like Domain"/>
    <property type="match status" value="2"/>
</dbReference>
<gene>
    <name evidence="14" type="ORF">CDEST_04041</name>
</gene>
<keyword evidence="6" id="KW-0560">Oxidoreductase</keyword>
<evidence type="ECO:0000259" key="13">
    <source>
        <dbReference type="PROSITE" id="PS52019"/>
    </source>
</evidence>
<dbReference type="InterPro" id="IPR049551">
    <property type="entry name" value="PKS_DH_C"/>
</dbReference>
<dbReference type="GO" id="GO:0016491">
    <property type="term" value="F:oxidoreductase activity"/>
    <property type="evidence" value="ECO:0007669"/>
    <property type="project" value="UniProtKB-KW"/>
</dbReference>
<dbReference type="InterPro" id="IPR016039">
    <property type="entry name" value="Thiolase-like"/>
</dbReference>
<evidence type="ECO:0000259" key="12">
    <source>
        <dbReference type="PROSITE" id="PS52004"/>
    </source>
</evidence>
<organism evidence="14 15">
    <name type="scientific">Colletotrichum destructivum</name>
    <dbReference type="NCBI Taxonomy" id="34406"/>
    <lineage>
        <taxon>Eukaryota</taxon>
        <taxon>Fungi</taxon>
        <taxon>Dikarya</taxon>
        <taxon>Ascomycota</taxon>
        <taxon>Pezizomycotina</taxon>
        <taxon>Sordariomycetes</taxon>
        <taxon>Hypocreomycetidae</taxon>
        <taxon>Glomerellales</taxon>
        <taxon>Glomerellaceae</taxon>
        <taxon>Colletotrichum</taxon>
        <taxon>Colletotrichum destructivum species complex</taxon>
    </lineage>
</organism>
<feature type="region of interest" description="Disordered" evidence="10">
    <location>
        <begin position="1"/>
        <end position="23"/>
    </location>
</feature>
<dbReference type="SMART" id="SM00826">
    <property type="entry name" value="PKS_DH"/>
    <property type="match status" value="1"/>
</dbReference>
<dbReference type="EMBL" id="CP137306">
    <property type="protein sequence ID" value="WQF79027.1"/>
    <property type="molecule type" value="Genomic_DNA"/>
</dbReference>
<dbReference type="GO" id="GO:0032259">
    <property type="term" value="P:methylation"/>
    <property type="evidence" value="ECO:0007669"/>
    <property type="project" value="UniProtKB-KW"/>
</dbReference>
<evidence type="ECO:0000256" key="9">
    <source>
        <dbReference type="PROSITE-ProRule" id="PRU01363"/>
    </source>
</evidence>
<dbReference type="SUPFAM" id="SSF53335">
    <property type="entry name" value="S-adenosyl-L-methionine-dependent methyltransferases"/>
    <property type="match status" value="1"/>
</dbReference>
<dbReference type="InterPro" id="IPR042104">
    <property type="entry name" value="PKS_dehydratase_sf"/>
</dbReference>
<dbReference type="CDD" id="cd02440">
    <property type="entry name" value="AdoMet_MTases"/>
    <property type="match status" value="1"/>
</dbReference>
<dbReference type="InterPro" id="IPR013968">
    <property type="entry name" value="PKS_KR"/>
</dbReference>
<dbReference type="InterPro" id="IPR013217">
    <property type="entry name" value="Methyltransf_12"/>
</dbReference>
<dbReference type="Pfam" id="PF00698">
    <property type="entry name" value="Acyl_transf_1"/>
    <property type="match status" value="1"/>
</dbReference>
<protein>
    <submittedName>
        <fullName evidence="14">Acyl transferase domain superfamily, phosphopantetheine binding ACP domain, thiolase</fullName>
    </submittedName>
</protein>
<evidence type="ECO:0000313" key="15">
    <source>
        <dbReference type="Proteomes" id="UP001322277"/>
    </source>
</evidence>
<dbReference type="FunFam" id="3.40.50.720:FF:000209">
    <property type="entry name" value="Polyketide synthase Pks12"/>
    <property type="match status" value="1"/>
</dbReference>
<dbReference type="SMART" id="SM00823">
    <property type="entry name" value="PKS_PP"/>
    <property type="match status" value="1"/>
</dbReference>
<dbReference type="Gene3D" id="3.40.50.150">
    <property type="entry name" value="Vaccinia Virus protein VP39"/>
    <property type="match status" value="1"/>
</dbReference>
<dbReference type="PANTHER" id="PTHR43775:SF49">
    <property type="entry name" value="SYNTHASE, PUTATIVE (JCVI)-RELATED"/>
    <property type="match status" value="1"/>
</dbReference>
<reference evidence="15" key="1">
    <citation type="journal article" date="2023" name="bioRxiv">
        <title>Complete genome of the Medicago anthracnose fungus, Colletotrichum destructivum, reveals a mini-chromosome-like region within a core chromosome.</title>
        <authorList>
            <person name="Lapalu N."/>
            <person name="Simon A."/>
            <person name="Lu A."/>
            <person name="Plaumann P.-L."/>
            <person name="Amselem J."/>
            <person name="Pigne S."/>
            <person name="Auger A."/>
            <person name="Koch C."/>
            <person name="Dallery J.-F."/>
            <person name="O'Connell R.J."/>
        </authorList>
    </citation>
    <scope>NUCLEOTIDE SEQUENCE [LARGE SCALE GENOMIC DNA]</scope>
    <source>
        <strain evidence="15">CBS 520.97</strain>
    </source>
</reference>
<dbReference type="SUPFAM" id="SSF52151">
    <property type="entry name" value="FabD/lysophospholipase-like"/>
    <property type="match status" value="1"/>
</dbReference>
<dbReference type="GeneID" id="87940544"/>
<dbReference type="Gene3D" id="3.90.180.10">
    <property type="entry name" value="Medium-chain alcohol dehydrogenases, catalytic domain"/>
    <property type="match status" value="1"/>
</dbReference>
<evidence type="ECO:0000256" key="3">
    <source>
        <dbReference type="ARBA" id="ARBA00022603"/>
    </source>
</evidence>
<dbReference type="InterPro" id="IPR049552">
    <property type="entry name" value="PKS_DH_N"/>
</dbReference>
<feature type="domain" description="PKS/mFAS DH" evidence="13">
    <location>
        <begin position="956"/>
        <end position="1250"/>
    </location>
</feature>
<dbReference type="InterPro" id="IPR057326">
    <property type="entry name" value="KR_dom"/>
</dbReference>
<dbReference type="InterPro" id="IPR011032">
    <property type="entry name" value="GroES-like_sf"/>
</dbReference>
<evidence type="ECO:0000256" key="7">
    <source>
        <dbReference type="ARBA" id="ARBA00023268"/>
    </source>
</evidence>
<evidence type="ECO:0000256" key="8">
    <source>
        <dbReference type="ARBA" id="ARBA00023315"/>
    </source>
</evidence>
<evidence type="ECO:0000259" key="11">
    <source>
        <dbReference type="PROSITE" id="PS50075"/>
    </source>
</evidence>
<evidence type="ECO:0000256" key="6">
    <source>
        <dbReference type="ARBA" id="ARBA00023002"/>
    </source>
</evidence>
<dbReference type="SUPFAM" id="SSF51735">
    <property type="entry name" value="NAD(P)-binding Rossmann-fold domains"/>
    <property type="match status" value="2"/>
</dbReference>
<feature type="compositionally biased region" description="Polar residues" evidence="10">
    <location>
        <begin position="13"/>
        <end position="23"/>
    </location>
</feature>
<feature type="domain" description="Carrier" evidence="11">
    <location>
        <begin position="2455"/>
        <end position="2533"/>
    </location>
</feature>
<keyword evidence="1" id="KW-0596">Phosphopantetheine</keyword>
<dbReference type="InterPro" id="IPR006162">
    <property type="entry name" value="Ppantetheine_attach_site"/>
</dbReference>
<dbReference type="Pfam" id="PF23114">
    <property type="entry name" value="NAD-bd_HRPKS_sdrA"/>
    <property type="match status" value="1"/>
</dbReference>
<dbReference type="InterPro" id="IPR009081">
    <property type="entry name" value="PP-bd_ACP"/>
</dbReference>
<dbReference type="Gene3D" id="1.10.1200.10">
    <property type="entry name" value="ACP-like"/>
    <property type="match status" value="1"/>
</dbReference>
<dbReference type="Pfam" id="PF00109">
    <property type="entry name" value="ketoacyl-synt"/>
    <property type="match status" value="1"/>
</dbReference>
<dbReference type="SMART" id="SM00822">
    <property type="entry name" value="PKS_KR"/>
    <property type="match status" value="1"/>
</dbReference>
<dbReference type="InterPro" id="IPR032821">
    <property type="entry name" value="PKS_assoc"/>
</dbReference>
<dbReference type="Gene3D" id="3.40.366.10">
    <property type="entry name" value="Malonyl-Coenzyme A Acyl Carrier Protein, domain 2"/>
    <property type="match status" value="1"/>
</dbReference>
<dbReference type="Gene3D" id="3.10.129.110">
    <property type="entry name" value="Polyketide synthase dehydratase"/>
    <property type="match status" value="1"/>
</dbReference>
<dbReference type="InterPro" id="IPR020807">
    <property type="entry name" value="PKS_DH"/>
</dbReference>
<dbReference type="Pfam" id="PF21089">
    <property type="entry name" value="PKS_DH_N"/>
    <property type="match status" value="1"/>
</dbReference>
<keyword evidence="3" id="KW-0489">Methyltransferase</keyword>
<dbReference type="InterPro" id="IPR016036">
    <property type="entry name" value="Malonyl_transacylase_ACP-bd"/>
</dbReference>
<dbReference type="InterPro" id="IPR014031">
    <property type="entry name" value="Ketoacyl_synth_C"/>
</dbReference>
<dbReference type="KEGG" id="cdet:87940544"/>
<dbReference type="PROSITE" id="PS50075">
    <property type="entry name" value="CARRIER"/>
    <property type="match status" value="1"/>
</dbReference>
<dbReference type="Pfam" id="PF00550">
    <property type="entry name" value="PP-binding"/>
    <property type="match status" value="1"/>
</dbReference>
<keyword evidence="7" id="KW-0511">Multifunctional enzyme</keyword>
<dbReference type="PROSITE" id="PS52004">
    <property type="entry name" value="KS3_2"/>
    <property type="match status" value="1"/>
</dbReference>